<dbReference type="EMBL" id="CP041742">
    <property type="protein sequence ID" value="QDQ73485.1"/>
    <property type="molecule type" value="Genomic_DNA"/>
</dbReference>
<organism evidence="3 4">
    <name type="scientific">Pseudoluteimonas lycopersici</name>
    <dbReference type="NCBI Taxonomy" id="1324796"/>
    <lineage>
        <taxon>Bacteria</taxon>
        <taxon>Pseudomonadati</taxon>
        <taxon>Pseudomonadota</taxon>
        <taxon>Gammaproteobacteria</taxon>
        <taxon>Lysobacterales</taxon>
        <taxon>Lysobacteraceae</taxon>
        <taxon>Pseudoluteimonas</taxon>
    </lineage>
</organism>
<dbReference type="RefSeq" id="WP_143878997.1">
    <property type="nucleotide sequence ID" value="NZ_BAABLZ010000001.1"/>
</dbReference>
<dbReference type="InterPro" id="IPR000305">
    <property type="entry name" value="GIY-YIG_endonuc"/>
</dbReference>
<dbReference type="PANTHER" id="PTHR34477">
    <property type="entry name" value="UPF0213 PROTEIN YHBQ"/>
    <property type="match status" value="1"/>
</dbReference>
<dbReference type="SUPFAM" id="SSF82771">
    <property type="entry name" value="GIY-YIG endonuclease"/>
    <property type="match status" value="1"/>
</dbReference>
<dbReference type="Proteomes" id="UP000315891">
    <property type="component" value="Chromosome"/>
</dbReference>
<gene>
    <name evidence="3" type="ORF">FNZ56_06175</name>
</gene>
<dbReference type="Gene3D" id="3.40.1440.10">
    <property type="entry name" value="GIY-YIG endonuclease"/>
    <property type="match status" value="1"/>
</dbReference>
<name>A0A516V4M4_9GAMM</name>
<dbReference type="Pfam" id="PF01541">
    <property type="entry name" value="GIY-YIG"/>
    <property type="match status" value="1"/>
</dbReference>
<reference evidence="3 4" key="1">
    <citation type="submission" date="2019-07" db="EMBL/GenBank/DDBJ databases">
        <title>Lysobacter weifangensis sp. nov., isolated from bensulfuron-methyl contaminated farmland soil.</title>
        <authorList>
            <person name="Zhao H."/>
        </authorList>
    </citation>
    <scope>NUCLEOTIDE SEQUENCE [LARGE SCALE GENOMIC DNA]</scope>
    <source>
        <strain evidence="3 4">CC-Bw-6</strain>
    </source>
</reference>
<evidence type="ECO:0000313" key="3">
    <source>
        <dbReference type="EMBL" id="QDQ73485.1"/>
    </source>
</evidence>
<evidence type="ECO:0000259" key="2">
    <source>
        <dbReference type="PROSITE" id="PS50164"/>
    </source>
</evidence>
<evidence type="ECO:0000313" key="4">
    <source>
        <dbReference type="Proteomes" id="UP000315891"/>
    </source>
</evidence>
<dbReference type="AlphaFoldDB" id="A0A516V4M4"/>
<dbReference type="InterPro" id="IPR050190">
    <property type="entry name" value="UPF0213_domain"/>
</dbReference>
<keyword evidence="4" id="KW-1185">Reference proteome</keyword>
<evidence type="ECO:0000256" key="1">
    <source>
        <dbReference type="ARBA" id="ARBA00007435"/>
    </source>
</evidence>
<protein>
    <submittedName>
        <fullName evidence="3">GIY-YIG nuclease family protein</fullName>
    </submittedName>
</protein>
<proteinExistence type="inferred from homology"/>
<comment type="similarity">
    <text evidence="1">Belongs to the UPF0213 family.</text>
</comment>
<dbReference type="OrthoDB" id="9807770at2"/>
<dbReference type="PANTHER" id="PTHR34477:SF5">
    <property type="entry name" value="BSL5627 PROTEIN"/>
    <property type="match status" value="1"/>
</dbReference>
<sequence>MERTYFVYILSSRSRNLYVGVTGDLARRMWEHRTHAVPGHTARYRINRLVHFETTADPASAIAREKQIKGWLRSRKIALIERSNPTWDDLAEGWFADSASGKAGPSLRSG</sequence>
<feature type="domain" description="GIY-YIG" evidence="2">
    <location>
        <begin position="3"/>
        <end position="78"/>
    </location>
</feature>
<dbReference type="CDD" id="cd10448">
    <property type="entry name" value="GIY-YIG_unchar_3"/>
    <property type="match status" value="1"/>
</dbReference>
<dbReference type="InterPro" id="IPR035901">
    <property type="entry name" value="GIY-YIG_endonuc_sf"/>
</dbReference>
<accession>A0A516V4M4</accession>
<dbReference type="PROSITE" id="PS50164">
    <property type="entry name" value="GIY_YIG"/>
    <property type="match status" value="1"/>
</dbReference>